<feature type="binding site" evidence="9">
    <location>
        <begin position="51"/>
        <end position="56"/>
    </location>
    <ligand>
        <name>ATP</name>
        <dbReference type="ChEBI" id="CHEBI:30616"/>
    </ligand>
</feature>
<name>A0A2S4UFN2_9BASI</name>
<evidence type="ECO:0000256" key="4">
    <source>
        <dbReference type="ARBA" id="ARBA00022777"/>
    </source>
</evidence>
<keyword evidence="7 9" id="KW-0539">Nucleus</keyword>
<dbReference type="VEuPathDB" id="FungiDB:PSTT_15844"/>
<comment type="caution">
    <text evidence="12">The sequence shown here is derived from an EMBL/GenBank/DDBJ whole genome shotgun (WGS) entry which is preliminary data.</text>
</comment>
<comment type="subcellular location">
    <subcellularLocation>
        <location evidence="9">Cytoplasm</location>
    </subcellularLocation>
    <subcellularLocation>
        <location evidence="9">Nucleus</location>
    </subcellularLocation>
    <text evidence="9">Predominantly cytoplasmic.</text>
</comment>
<keyword evidence="3 9" id="KW-0547">Nucleotide-binding</keyword>
<comment type="similarity">
    <text evidence="9">Belongs to the adenylate kinase family. UMP-CMP kinase subfamily.</text>
</comment>
<feature type="region of interest" description="NMPbind" evidence="9">
    <location>
        <begin position="71"/>
        <end position="101"/>
    </location>
</feature>
<feature type="binding site" evidence="9">
    <location>
        <position position="177"/>
    </location>
    <ligand>
        <name>a ribonucleoside 5'-phosphate</name>
        <dbReference type="ChEBI" id="CHEBI:58043"/>
    </ligand>
</feature>
<keyword evidence="1 9" id="KW-0963">Cytoplasm</keyword>
<keyword evidence="11" id="KW-0732">Signal</keyword>
<dbReference type="PROSITE" id="PS00113">
    <property type="entry name" value="ADENYLATE_KINASE"/>
    <property type="match status" value="1"/>
</dbReference>
<dbReference type="AlphaFoldDB" id="A0A2S4UFN2"/>
<feature type="region of interest" description="LID" evidence="9">
    <location>
        <begin position="170"/>
        <end position="180"/>
    </location>
</feature>
<keyword evidence="2 9" id="KW-0808">Transferase</keyword>
<feature type="binding site" evidence="9">
    <location>
        <position position="77"/>
    </location>
    <ligand>
        <name>a ribonucleoside 5'-phosphate</name>
        <dbReference type="ChEBI" id="CHEBI:58043"/>
    </ligand>
</feature>
<dbReference type="HAMAP" id="MF_03172">
    <property type="entry name" value="Adenylate_kinase_UMP_CMP_kin"/>
    <property type="match status" value="1"/>
</dbReference>
<keyword evidence="4 9" id="KW-0418">Kinase</keyword>
<keyword evidence="6 9" id="KW-0665">Pyrimidine biosynthesis</keyword>
<dbReference type="PRINTS" id="PR00094">
    <property type="entry name" value="ADENYLTKNASE"/>
</dbReference>
<evidence type="ECO:0000256" key="2">
    <source>
        <dbReference type="ARBA" id="ARBA00022679"/>
    </source>
</evidence>
<feature type="signal peptide" evidence="11">
    <location>
        <begin position="1"/>
        <end position="26"/>
    </location>
</feature>
<evidence type="ECO:0000313" key="12">
    <source>
        <dbReference type="EMBL" id="POV96113.1"/>
    </source>
</evidence>
<reference evidence="12" key="1">
    <citation type="submission" date="2017-12" db="EMBL/GenBank/DDBJ databases">
        <title>Gene loss provides genomic basis for host adaptation in cereal stripe rust fungi.</title>
        <authorList>
            <person name="Xia C."/>
        </authorList>
    </citation>
    <scope>NUCLEOTIDE SEQUENCE [LARGE SCALE GENOMIC DNA]</scope>
    <source>
        <strain evidence="12">93-210</strain>
    </source>
</reference>
<comment type="cofactor">
    <cofactor evidence="9">
        <name>Mg(2+)</name>
        <dbReference type="ChEBI" id="CHEBI:18420"/>
    </cofactor>
    <text evidence="9">Binds 1 Mg(2+) ion per monomer.</text>
</comment>
<proteinExistence type="inferred from homology"/>
<dbReference type="GO" id="GO:0006207">
    <property type="term" value="P:'de novo' pyrimidine nucleobase biosynthetic process"/>
    <property type="evidence" value="ECO:0007669"/>
    <property type="project" value="InterPro"/>
</dbReference>
<dbReference type="InterPro" id="IPR033690">
    <property type="entry name" value="Adenylat_kinase_CS"/>
</dbReference>
<dbReference type="InterPro" id="IPR027417">
    <property type="entry name" value="P-loop_NTPase"/>
</dbReference>
<dbReference type="InterPro" id="IPR006266">
    <property type="entry name" value="UMP_CMP_kinase"/>
</dbReference>
<dbReference type="CDD" id="cd01428">
    <property type="entry name" value="ADK"/>
    <property type="match status" value="1"/>
</dbReference>
<dbReference type="InterPro" id="IPR000850">
    <property type="entry name" value="Adenylat/UMP-CMP_kin"/>
</dbReference>
<feature type="chain" id="PRO_5015713960" description="Uridylate kinase" evidence="11">
    <location>
        <begin position="27"/>
        <end position="279"/>
    </location>
</feature>
<dbReference type="Gene3D" id="3.40.50.300">
    <property type="entry name" value="P-loop containing nucleotide triphosphate hydrolases"/>
    <property type="match status" value="1"/>
</dbReference>
<accession>A0A2S4UFN2</accession>
<dbReference type="GO" id="GO:0005524">
    <property type="term" value="F:ATP binding"/>
    <property type="evidence" value="ECO:0007669"/>
    <property type="project" value="UniProtKB-KW"/>
</dbReference>
<dbReference type="PANTHER" id="PTHR23359">
    <property type="entry name" value="NUCLEOTIDE KINASE"/>
    <property type="match status" value="1"/>
</dbReference>
<feature type="compositionally biased region" description="Basic and acidic residues" evidence="10">
    <location>
        <begin position="166"/>
        <end position="183"/>
    </location>
</feature>
<feature type="binding site" evidence="9">
    <location>
        <begin position="99"/>
        <end position="101"/>
    </location>
    <ligand>
        <name>a ribonucleoside 5'-phosphate</name>
        <dbReference type="ChEBI" id="CHEBI:58043"/>
    </ligand>
</feature>
<evidence type="ECO:0000256" key="11">
    <source>
        <dbReference type="SAM" id="SignalP"/>
    </source>
</evidence>
<comment type="domain">
    <text evidence="9">Consists of three domains, a large central CORE domain and two small peripheral domains, NMPbind and LID, which undergo movements during catalysis. The LID domain closes over the site of phosphoryl transfer upon ATP binding. Assembling and dissambling the active center during each catalytic cycle provides an effective means to prevent ATP hydrolysis.</text>
</comment>
<dbReference type="GO" id="GO:0006221">
    <property type="term" value="P:pyrimidine nucleotide biosynthetic process"/>
    <property type="evidence" value="ECO:0007669"/>
    <property type="project" value="UniProtKB-UniRule"/>
</dbReference>
<evidence type="ECO:0000256" key="1">
    <source>
        <dbReference type="ARBA" id="ARBA00022490"/>
    </source>
</evidence>
<feature type="binding site" evidence="9">
    <location>
        <begin position="129"/>
        <end position="132"/>
    </location>
    <ligand>
        <name>a ribonucleoside 5'-phosphate</name>
        <dbReference type="ChEBI" id="CHEBI:58043"/>
    </ligand>
</feature>
<dbReference type="SUPFAM" id="SSF52540">
    <property type="entry name" value="P-loop containing nucleoside triphosphate hydrolases"/>
    <property type="match status" value="1"/>
</dbReference>
<feature type="binding site" evidence="9">
    <location>
        <position position="171"/>
    </location>
    <ligand>
        <name>ATP</name>
        <dbReference type="ChEBI" id="CHEBI:30616"/>
    </ligand>
</feature>
<comment type="catalytic activity">
    <reaction evidence="8 9">
        <text>UMP + ATP = UDP + ADP</text>
        <dbReference type="Rhea" id="RHEA:24400"/>
        <dbReference type="ChEBI" id="CHEBI:30616"/>
        <dbReference type="ChEBI" id="CHEBI:57865"/>
        <dbReference type="ChEBI" id="CHEBI:58223"/>
        <dbReference type="ChEBI" id="CHEBI:456216"/>
        <dbReference type="EC" id="2.7.4.14"/>
    </reaction>
</comment>
<evidence type="ECO:0000256" key="8">
    <source>
        <dbReference type="ARBA" id="ARBA00048116"/>
    </source>
</evidence>
<dbReference type="Proteomes" id="UP000239156">
    <property type="component" value="Unassembled WGS sequence"/>
</dbReference>
<feature type="binding site" evidence="9">
    <location>
        <position position="136"/>
    </location>
    <ligand>
        <name>a ribonucleoside 5'-phosphate</name>
        <dbReference type="ChEBI" id="CHEBI:58043"/>
    </ligand>
</feature>
<dbReference type="Pfam" id="PF00406">
    <property type="entry name" value="ADK"/>
    <property type="match status" value="1"/>
</dbReference>
<evidence type="ECO:0000256" key="7">
    <source>
        <dbReference type="ARBA" id="ARBA00023242"/>
    </source>
</evidence>
<comment type="function">
    <text evidence="9">Catalyzes the phosphorylation of pyrimidine nucleoside monophosphates at the expense of ATP. Plays an important role in de novo pyrimidine nucleotide biosynthesis. Has preference for UMP and dUMP as phosphate acceptors, but can also use CMP, dCMP and AMP.</text>
</comment>
<organism evidence="12 13">
    <name type="scientific">Puccinia striiformis</name>
    <dbReference type="NCBI Taxonomy" id="27350"/>
    <lineage>
        <taxon>Eukaryota</taxon>
        <taxon>Fungi</taxon>
        <taxon>Dikarya</taxon>
        <taxon>Basidiomycota</taxon>
        <taxon>Pucciniomycotina</taxon>
        <taxon>Pucciniomycetes</taxon>
        <taxon>Pucciniales</taxon>
        <taxon>Pucciniaceae</taxon>
        <taxon>Puccinia</taxon>
    </lineage>
</organism>
<gene>
    <name evidence="12" type="ORF">PSTT_15844</name>
</gene>
<dbReference type="GO" id="GO:0005634">
    <property type="term" value="C:nucleus"/>
    <property type="evidence" value="ECO:0007669"/>
    <property type="project" value="UniProtKB-SubCell"/>
</dbReference>
<dbReference type="EC" id="2.7.4.14" evidence="9"/>
<dbReference type="NCBIfam" id="TIGR01359">
    <property type="entry name" value="UMP_CMP_kin_fam"/>
    <property type="match status" value="1"/>
</dbReference>
<keyword evidence="13" id="KW-1185">Reference proteome</keyword>
<keyword evidence="5 9" id="KW-0067">ATP-binding</keyword>
<dbReference type="EMBL" id="PKSL01000311">
    <property type="protein sequence ID" value="POV96113.1"/>
    <property type="molecule type" value="Genomic_DNA"/>
</dbReference>
<dbReference type="GO" id="GO:0033862">
    <property type="term" value="F:UMP kinase activity"/>
    <property type="evidence" value="ECO:0007669"/>
    <property type="project" value="RHEA"/>
</dbReference>
<evidence type="ECO:0000256" key="10">
    <source>
        <dbReference type="SAM" id="MobiDB-lite"/>
    </source>
</evidence>
<evidence type="ECO:0000313" key="13">
    <source>
        <dbReference type="Proteomes" id="UP000239156"/>
    </source>
</evidence>
<dbReference type="GO" id="GO:0005737">
    <property type="term" value="C:cytoplasm"/>
    <property type="evidence" value="ECO:0007669"/>
    <property type="project" value="UniProtKB-SubCell"/>
</dbReference>
<dbReference type="HAMAP" id="MF_00235">
    <property type="entry name" value="Adenylate_kinase_Adk"/>
    <property type="match status" value="1"/>
</dbReference>
<feature type="binding site" evidence="9">
    <location>
        <position position="216"/>
    </location>
    <ligand>
        <name>ATP</name>
        <dbReference type="ChEBI" id="CHEBI:30616"/>
    </ligand>
</feature>
<evidence type="ECO:0000256" key="3">
    <source>
        <dbReference type="ARBA" id="ARBA00022741"/>
    </source>
</evidence>
<evidence type="ECO:0000256" key="5">
    <source>
        <dbReference type="ARBA" id="ARBA00022840"/>
    </source>
</evidence>
<comment type="subunit">
    <text evidence="9">Monomer.</text>
</comment>
<sequence>MTEGTGHRASIATALTLSLVLRLQEARKIRKMAPVFDNKEILVVFVLGGPGAGKGTQCAMLVAEYGFAHLSAGDLLRIEQQREGSEYAPIIQEHIKEGKIVPMEIVLKLMQESMKRSIENGHTKFLIDGFPREMEQAVKFDAESQPSDLRVGFCIVFDVPGGKTSSKADRRGKTSGREDDNEESIKKRFQTFVQTSMPVIDHYSSKGKVVQVDSSGTVDQIYSDIKMALDSQLATRTSSHTAPATPAAILSAVVEEAVPDTRSLKPILPGETPKPRNLY</sequence>
<dbReference type="VEuPathDB" id="FungiDB:PSHT_11500"/>
<feature type="region of interest" description="Disordered" evidence="10">
    <location>
        <begin position="162"/>
        <end position="183"/>
    </location>
</feature>
<evidence type="ECO:0000256" key="6">
    <source>
        <dbReference type="ARBA" id="ARBA00022975"/>
    </source>
</evidence>
<evidence type="ECO:0000256" key="9">
    <source>
        <dbReference type="HAMAP-Rule" id="MF_03172"/>
    </source>
</evidence>
<feature type="binding site" evidence="9">
    <location>
        <position position="188"/>
    </location>
    <ligand>
        <name>a ribonucleoside 5'-phosphate</name>
        <dbReference type="ChEBI" id="CHEBI:58043"/>
    </ligand>
</feature>
<protein>
    <recommendedName>
        <fullName evidence="9">Uridylate kinase</fullName>
        <shortName evidence="9">UK</shortName>
        <ecNumber evidence="9">2.7.4.14</ecNumber>
    </recommendedName>
    <alternativeName>
        <fullName evidence="9">ATP:UMP phosphotransferase</fullName>
    </alternativeName>
    <alternativeName>
        <fullName evidence="9">Deoxycytidylate kinase</fullName>
        <shortName evidence="9">CK</shortName>
        <shortName evidence="9">dCMP kinase</shortName>
    </alternativeName>
    <alternativeName>
        <fullName evidence="9">Uridine monophosphate kinase</fullName>
        <shortName evidence="9">UMP kinase</shortName>
        <shortName evidence="9">UMPK</shortName>
    </alternativeName>
</protein>